<dbReference type="GO" id="GO:0016020">
    <property type="term" value="C:membrane"/>
    <property type="evidence" value="ECO:0007669"/>
    <property type="project" value="UniProtKB-SubCell"/>
</dbReference>
<protein>
    <submittedName>
        <fullName evidence="7">RDD family protein</fullName>
    </submittedName>
</protein>
<reference evidence="7 8" key="1">
    <citation type="submission" date="2018-08" db="EMBL/GenBank/DDBJ databases">
        <title>Genome Sequence of Clavibacter michiganensis Subspecies type strains, and the Atypical Peach-Colored Strains Isolated from Tomato.</title>
        <authorList>
            <person name="Osdaghi E."/>
            <person name="Portier P."/>
            <person name="Briand M."/>
            <person name="Jacques M.-A."/>
        </authorList>
    </citation>
    <scope>NUCLEOTIDE SEQUENCE [LARGE SCALE GENOMIC DNA]</scope>
    <source>
        <strain evidence="7 8">CFBP 7577</strain>
    </source>
</reference>
<keyword evidence="4 5" id="KW-0472">Membrane</keyword>
<evidence type="ECO:0000313" key="8">
    <source>
        <dbReference type="Proteomes" id="UP000265361"/>
    </source>
</evidence>
<dbReference type="Proteomes" id="UP000265361">
    <property type="component" value="Unassembled WGS sequence"/>
</dbReference>
<dbReference type="RefSeq" id="WP_015491326.1">
    <property type="nucleotide sequence ID" value="NZ_CP033721.2"/>
</dbReference>
<evidence type="ECO:0000256" key="2">
    <source>
        <dbReference type="ARBA" id="ARBA00022692"/>
    </source>
</evidence>
<keyword evidence="2 5" id="KW-0812">Transmembrane</keyword>
<dbReference type="InterPro" id="IPR010432">
    <property type="entry name" value="RDD"/>
</dbReference>
<dbReference type="Pfam" id="PF06271">
    <property type="entry name" value="RDD"/>
    <property type="match status" value="1"/>
</dbReference>
<evidence type="ECO:0000256" key="5">
    <source>
        <dbReference type="SAM" id="Phobius"/>
    </source>
</evidence>
<feature type="transmembrane region" description="Helical" evidence="5">
    <location>
        <begin position="106"/>
        <end position="127"/>
    </location>
</feature>
<proteinExistence type="predicted"/>
<gene>
    <name evidence="7" type="ORF">DZF97_04445</name>
</gene>
<feature type="transmembrane region" description="Helical" evidence="5">
    <location>
        <begin position="147"/>
        <end position="165"/>
    </location>
</feature>
<name>A0A399QCN4_9MICO</name>
<evidence type="ECO:0000256" key="3">
    <source>
        <dbReference type="ARBA" id="ARBA00022989"/>
    </source>
</evidence>
<feature type="transmembrane region" description="Helical" evidence="5">
    <location>
        <begin position="12"/>
        <end position="37"/>
    </location>
</feature>
<dbReference type="AlphaFoldDB" id="A0A399QCN4"/>
<evidence type="ECO:0000259" key="6">
    <source>
        <dbReference type="Pfam" id="PF06271"/>
    </source>
</evidence>
<accession>A0A399QCN4</accession>
<comment type="subcellular location">
    <subcellularLocation>
        <location evidence="1">Membrane</location>
        <topology evidence="1">Multi-pass membrane protein</topology>
    </subcellularLocation>
</comment>
<sequence>MTRHPGDRVLAVLIDWLFMCVWFALIAAVALPLFVVGASASLPPVAQNALAALVTVVPITIALAVLESGPRQATPGKRARRLVVQDARTGDALPFRRALLRNALKIAPPWIVGHAAVYAIVGASGAVVGANGAASGTRASVPPGVEALTAVAYVLPAVWLVTLLLGSGRTPYDRIAGAVVARAAPRV</sequence>
<comment type="caution">
    <text evidence="7">The sequence shown here is derived from an EMBL/GenBank/DDBJ whole genome shotgun (WGS) entry which is preliminary data.</text>
</comment>
<evidence type="ECO:0000256" key="1">
    <source>
        <dbReference type="ARBA" id="ARBA00004141"/>
    </source>
</evidence>
<organism evidence="7 8">
    <name type="scientific">Clavibacter nebraskensis</name>
    <dbReference type="NCBI Taxonomy" id="31963"/>
    <lineage>
        <taxon>Bacteria</taxon>
        <taxon>Bacillati</taxon>
        <taxon>Actinomycetota</taxon>
        <taxon>Actinomycetes</taxon>
        <taxon>Micrococcales</taxon>
        <taxon>Microbacteriaceae</taxon>
        <taxon>Clavibacter</taxon>
    </lineage>
</organism>
<evidence type="ECO:0000256" key="4">
    <source>
        <dbReference type="ARBA" id="ARBA00023136"/>
    </source>
</evidence>
<feature type="domain" description="RDD" evidence="6">
    <location>
        <begin position="4"/>
        <end position="177"/>
    </location>
</feature>
<keyword evidence="3 5" id="KW-1133">Transmembrane helix</keyword>
<dbReference type="EMBL" id="QWED01000080">
    <property type="protein sequence ID" value="RIJ15885.1"/>
    <property type="molecule type" value="Genomic_DNA"/>
</dbReference>
<dbReference type="GeneID" id="92984463"/>
<evidence type="ECO:0000313" key="7">
    <source>
        <dbReference type="EMBL" id="RIJ15885.1"/>
    </source>
</evidence>
<feature type="transmembrane region" description="Helical" evidence="5">
    <location>
        <begin position="49"/>
        <end position="68"/>
    </location>
</feature>